<keyword evidence="2" id="KW-0235">DNA replication</keyword>
<dbReference type="InterPro" id="IPR018607">
    <property type="entry name" value="Ctf8"/>
</dbReference>
<keyword evidence="8" id="KW-1185">Reference proteome</keyword>
<comment type="subcellular location">
    <subcellularLocation>
        <location evidence="1">Nucleus</location>
    </subcellularLocation>
</comment>
<dbReference type="EMBL" id="LN609528">
    <property type="protein sequence ID" value="CEF65069.1"/>
    <property type="molecule type" value="Genomic_DNA"/>
</dbReference>
<evidence type="ECO:0000313" key="7">
    <source>
        <dbReference type="EMBL" id="CEF65069.1"/>
    </source>
</evidence>
<dbReference type="GeneID" id="36377434"/>
<protein>
    <submittedName>
        <fullName evidence="7 9">Chromosome transmission fidelity protein 8 family-containing protein</fullName>
    </submittedName>
</protein>
<organism evidence="7">
    <name type="scientific">Strongyloides ratti</name>
    <name type="common">Parasitic roundworm</name>
    <dbReference type="NCBI Taxonomy" id="34506"/>
    <lineage>
        <taxon>Eukaryota</taxon>
        <taxon>Metazoa</taxon>
        <taxon>Ecdysozoa</taxon>
        <taxon>Nematoda</taxon>
        <taxon>Chromadorea</taxon>
        <taxon>Rhabditida</taxon>
        <taxon>Tylenchina</taxon>
        <taxon>Panagrolaimomorpha</taxon>
        <taxon>Strongyloidoidea</taxon>
        <taxon>Strongyloididae</taxon>
        <taxon>Strongyloides</taxon>
    </lineage>
</organism>
<evidence type="ECO:0000313" key="10">
    <source>
        <dbReference type="WormBase" id="SRAE_1000332200"/>
    </source>
</evidence>
<evidence type="ECO:0000256" key="2">
    <source>
        <dbReference type="ARBA" id="ARBA00022705"/>
    </source>
</evidence>
<dbReference type="RefSeq" id="XP_024504270.1">
    <property type="nucleotide sequence ID" value="XM_024650499.1"/>
</dbReference>
<gene>
    <name evidence="7 9 10" type="ORF">SRAE_1000332200</name>
</gene>
<evidence type="ECO:0000256" key="6">
    <source>
        <dbReference type="ARBA" id="ARBA00038447"/>
    </source>
</evidence>
<evidence type="ECO:0000313" key="8">
    <source>
        <dbReference type="Proteomes" id="UP000035682"/>
    </source>
</evidence>
<dbReference type="PANTHER" id="PTHR28605:SF1">
    <property type="entry name" value="CHROMOSOME TRANSMISSION FIDELITY FACTOR 8"/>
    <property type="match status" value="1"/>
</dbReference>
<evidence type="ECO:0000256" key="1">
    <source>
        <dbReference type="ARBA" id="ARBA00004123"/>
    </source>
</evidence>
<dbReference type="WormBase" id="SRAE_1000332200">
    <property type="protein sequence ID" value="SRP05159"/>
    <property type="gene ID" value="WBGene00259939"/>
</dbReference>
<evidence type="ECO:0000313" key="9">
    <source>
        <dbReference type="WBParaSite" id="SRAE_1000332200.1"/>
    </source>
</evidence>
<dbReference type="Pfam" id="PF09696">
    <property type="entry name" value="Ctf8"/>
    <property type="match status" value="1"/>
</dbReference>
<dbReference type="AlphaFoldDB" id="A0A090MXA0"/>
<name>A0A090MXA0_STRRB</name>
<keyword evidence="5" id="KW-0131">Cell cycle</keyword>
<evidence type="ECO:0000256" key="5">
    <source>
        <dbReference type="ARBA" id="ARBA00023306"/>
    </source>
</evidence>
<reference evidence="7 8" key="1">
    <citation type="submission" date="2014-09" db="EMBL/GenBank/DDBJ databases">
        <authorList>
            <person name="Martin A.A."/>
        </authorList>
    </citation>
    <scope>NUCLEOTIDE SEQUENCE</scope>
    <source>
        <strain evidence="8">ED321</strain>
        <strain evidence="7">ED321 Heterogonic</strain>
    </source>
</reference>
<evidence type="ECO:0000256" key="3">
    <source>
        <dbReference type="ARBA" id="ARBA00023125"/>
    </source>
</evidence>
<dbReference type="STRING" id="34506.A0A090MXA0"/>
<dbReference type="GO" id="GO:0031390">
    <property type="term" value="C:Ctf18 RFC-like complex"/>
    <property type="evidence" value="ECO:0007669"/>
    <property type="project" value="InterPro"/>
</dbReference>
<dbReference type="GO" id="GO:0006260">
    <property type="term" value="P:DNA replication"/>
    <property type="evidence" value="ECO:0007669"/>
    <property type="project" value="UniProtKB-KW"/>
</dbReference>
<comment type="similarity">
    <text evidence="6">Belongs to the CTF8 family.</text>
</comment>
<accession>A0A090MXA0</accession>
<sequence length="123" mass="14216">MQIKLIRNEAGIQEWIIMEFTGTFKSDEFMLNGLSPGSVVWRKKEESIVMVTGHTILEGGVKKLEKPLLVLDKCRYIPNNDSPDNQVKVVGVIKRKIVFTSRPRPIVTRTYELLVWLFLKKEN</sequence>
<dbReference type="Proteomes" id="UP000035682">
    <property type="component" value="Unplaced"/>
</dbReference>
<dbReference type="WBParaSite" id="SRAE_1000332200.1">
    <property type="protein sequence ID" value="SRAE_1000332200.1"/>
    <property type="gene ID" value="WBGene00259939"/>
</dbReference>
<reference evidence="9" key="2">
    <citation type="submission" date="2020-12" db="UniProtKB">
        <authorList>
            <consortium name="WormBaseParasite"/>
        </authorList>
    </citation>
    <scope>IDENTIFICATION</scope>
</reference>
<dbReference type="GO" id="GO:0003677">
    <property type="term" value="F:DNA binding"/>
    <property type="evidence" value="ECO:0007669"/>
    <property type="project" value="UniProtKB-KW"/>
</dbReference>
<evidence type="ECO:0000256" key="4">
    <source>
        <dbReference type="ARBA" id="ARBA00023242"/>
    </source>
</evidence>
<dbReference type="OMA" id="KEESIVM"/>
<keyword evidence="3" id="KW-0238">DNA-binding</keyword>
<dbReference type="PANTHER" id="PTHR28605">
    <property type="entry name" value="CTF8, CHROMOSOME TRANSMISSION FIDELITY FACTOR 8 HOMOLOG (S. CEREVISIAE)"/>
    <property type="match status" value="1"/>
</dbReference>
<dbReference type="OrthoDB" id="121932at2759"/>
<dbReference type="GO" id="GO:0007064">
    <property type="term" value="P:mitotic sister chromatid cohesion"/>
    <property type="evidence" value="ECO:0007669"/>
    <property type="project" value="InterPro"/>
</dbReference>
<dbReference type="CTD" id="36377434"/>
<keyword evidence="4" id="KW-0539">Nucleus</keyword>
<proteinExistence type="inferred from homology"/>